<keyword evidence="4" id="KW-0552">Olfaction</keyword>
<feature type="transmembrane region" description="Helical" evidence="10">
    <location>
        <begin position="25"/>
        <end position="48"/>
    </location>
</feature>
<keyword evidence="2" id="KW-1003">Cell membrane</keyword>
<dbReference type="PRINTS" id="PR00245">
    <property type="entry name" value="OLFACTORYR"/>
</dbReference>
<dbReference type="InterPro" id="IPR000725">
    <property type="entry name" value="Olfact_rcpt"/>
</dbReference>
<keyword evidence="5 10" id="KW-1133">Transmembrane helix</keyword>
<accession>A0ABM1K9E5</accession>
<proteinExistence type="predicted"/>
<feature type="domain" description="G-protein coupled receptors family 1 profile" evidence="11">
    <location>
        <begin position="41"/>
        <end position="290"/>
    </location>
</feature>
<evidence type="ECO:0000256" key="3">
    <source>
        <dbReference type="ARBA" id="ARBA00022692"/>
    </source>
</evidence>
<feature type="transmembrane region" description="Helical" evidence="10">
    <location>
        <begin position="238"/>
        <end position="261"/>
    </location>
</feature>
<evidence type="ECO:0000256" key="2">
    <source>
        <dbReference type="ARBA" id="ARBA00022475"/>
    </source>
</evidence>
<reference evidence="13" key="1">
    <citation type="submission" date="2025-08" db="UniProtKB">
        <authorList>
            <consortium name="RefSeq"/>
        </authorList>
    </citation>
    <scope>IDENTIFICATION</scope>
</reference>
<keyword evidence="6" id="KW-0297">G-protein coupled receptor</keyword>
<evidence type="ECO:0000256" key="10">
    <source>
        <dbReference type="SAM" id="Phobius"/>
    </source>
</evidence>
<evidence type="ECO:0000256" key="7">
    <source>
        <dbReference type="ARBA" id="ARBA00023136"/>
    </source>
</evidence>
<dbReference type="Gene3D" id="1.20.1070.10">
    <property type="entry name" value="Rhodopsin 7-helix transmembrane proteins"/>
    <property type="match status" value="1"/>
</dbReference>
<feature type="transmembrane region" description="Helical" evidence="10">
    <location>
        <begin position="273"/>
        <end position="292"/>
    </location>
</feature>
<dbReference type="PRINTS" id="PR00237">
    <property type="entry name" value="GPCRRHODOPSN"/>
</dbReference>
<comment type="subcellular location">
    <subcellularLocation>
        <location evidence="1">Cell membrane</location>
        <topology evidence="1">Multi-pass membrane protein</topology>
    </subcellularLocation>
</comment>
<evidence type="ECO:0000256" key="6">
    <source>
        <dbReference type="ARBA" id="ARBA00023040"/>
    </source>
</evidence>
<dbReference type="InterPro" id="IPR017452">
    <property type="entry name" value="GPCR_Rhodpsn_7TM"/>
</dbReference>
<evidence type="ECO:0000256" key="9">
    <source>
        <dbReference type="ARBA" id="ARBA00023224"/>
    </source>
</evidence>
<keyword evidence="7 10" id="KW-0472">Membrane</keyword>
<dbReference type="PROSITE" id="PS50262">
    <property type="entry name" value="G_PROTEIN_RECEP_F1_2"/>
    <property type="match status" value="1"/>
</dbReference>
<keyword evidence="9" id="KW-0807">Transducer</keyword>
<dbReference type="GeneID" id="107113513"/>
<evidence type="ECO:0000313" key="13">
    <source>
        <dbReference type="RefSeq" id="XP_015270332.1"/>
    </source>
</evidence>
<name>A0ABM1K9E5_GEKJA</name>
<keyword evidence="4" id="KW-0716">Sensory transduction</keyword>
<evidence type="ECO:0000259" key="11">
    <source>
        <dbReference type="PROSITE" id="PS50262"/>
    </source>
</evidence>
<keyword evidence="8" id="KW-0675">Receptor</keyword>
<feature type="transmembrane region" description="Helical" evidence="10">
    <location>
        <begin position="102"/>
        <end position="120"/>
    </location>
</feature>
<organism evidence="12 13">
    <name type="scientific">Gekko japonicus</name>
    <name type="common">Schlegel's Japanese gecko</name>
    <dbReference type="NCBI Taxonomy" id="146911"/>
    <lineage>
        <taxon>Eukaryota</taxon>
        <taxon>Metazoa</taxon>
        <taxon>Chordata</taxon>
        <taxon>Craniata</taxon>
        <taxon>Vertebrata</taxon>
        <taxon>Euteleostomi</taxon>
        <taxon>Lepidosauria</taxon>
        <taxon>Squamata</taxon>
        <taxon>Bifurcata</taxon>
        <taxon>Gekkota</taxon>
        <taxon>Gekkonidae</taxon>
        <taxon>Gekkoninae</taxon>
        <taxon>Gekko</taxon>
    </lineage>
</organism>
<dbReference type="SUPFAM" id="SSF81321">
    <property type="entry name" value="Family A G protein-coupled receptor-like"/>
    <property type="match status" value="1"/>
</dbReference>
<dbReference type="Pfam" id="PF13853">
    <property type="entry name" value="7tm_4"/>
    <property type="match status" value="1"/>
</dbReference>
<dbReference type="PANTHER" id="PTHR26452">
    <property type="entry name" value="OLFACTORY RECEPTOR"/>
    <property type="match status" value="1"/>
</dbReference>
<gene>
    <name evidence="13" type="primary">LOC107113513</name>
</gene>
<feature type="transmembrane region" description="Helical" evidence="10">
    <location>
        <begin position="200"/>
        <end position="226"/>
    </location>
</feature>
<keyword evidence="12" id="KW-1185">Reference proteome</keyword>
<dbReference type="InterPro" id="IPR050516">
    <property type="entry name" value="Olfactory_GPCR"/>
</dbReference>
<protein>
    <submittedName>
        <fullName evidence="13">Olfactory receptor 5V1-like</fullName>
    </submittedName>
</protein>
<evidence type="ECO:0000256" key="1">
    <source>
        <dbReference type="ARBA" id="ARBA00004651"/>
    </source>
</evidence>
<dbReference type="CDD" id="cd15225">
    <property type="entry name" value="7tmA_OR10A-like"/>
    <property type="match status" value="1"/>
</dbReference>
<dbReference type="RefSeq" id="XP_015270332.1">
    <property type="nucleotide sequence ID" value="XM_015414846.1"/>
</dbReference>
<evidence type="ECO:0000313" key="12">
    <source>
        <dbReference type="Proteomes" id="UP000694871"/>
    </source>
</evidence>
<evidence type="ECO:0000256" key="8">
    <source>
        <dbReference type="ARBA" id="ARBA00023170"/>
    </source>
</evidence>
<evidence type="ECO:0000256" key="4">
    <source>
        <dbReference type="ARBA" id="ARBA00022725"/>
    </source>
</evidence>
<dbReference type="InterPro" id="IPR000276">
    <property type="entry name" value="GPCR_Rhodpsn"/>
</dbReference>
<sequence length="314" mass="35340">MMHENSTTMTEFVLLGISNQSELQALLFTVFLLIYLFILVGNVLVCVATGLHHTLHTPMYFFLQNLSFLDICFTSVTIPQMLVNLISEKKTISFVGCALQMFFYLLLGAAVCYLLAIMSYDRYLAICHPLQYMRLMTRKACLLLVSGCWAVGLFVSLGQTLLIFTLPFCSSEIINHFFCDVLPLLRLHCTSPYINDIERILTIFLVLVTPFLLILVSYVLIIVAFWKATTMDGRKKALGTCSSHLVSVILFYSTAMFTYLRPSSSYSPTVDKLLSLTYTVAPAFLNPVIYSLRNKQMKEALGDVLAKCRSSIGI</sequence>
<keyword evidence="3 10" id="KW-0812">Transmembrane</keyword>
<evidence type="ECO:0000256" key="5">
    <source>
        <dbReference type="ARBA" id="ARBA00022989"/>
    </source>
</evidence>
<feature type="transmembrane region" description="Helical" evidence="10">
    <location>
        <begin position="60"/>
        <end position="82"/>
    </location>
</feature>
<feature type="transmembrane region" description="Helical" evidence="10">
    <location>
        <begin position="141"/>
        <end position="164"/>
    </location>
</feature>
<dbReference type="Proteomes" id="UP000694871">
    <property type="component" value="Unplaced"/>
</dbReference>